<dbReference type="AlphaFoldDB" id="A0A286GQ31"/>
<keyword evidence="2" id="KW-0732">Signal</keyword>
<keyword evidence="4" id="KW-1185">Reference proteome</keyword>
<protein>
    <submittedName>
        <fullName evidence="3">Uncharacterized protein</fullName>
    </submittedName>
</protein>
<proteinExistence type="predicted"/>
<feature type="compositionally biased region" description="Polar residues" evidence="1">
    <location>
        <begin position="85"/>
        <end position="102"/>
    </location>
</feature>
<gene>
    <name evidence="3" type="ORF">SAMN06269250_5657</name>
</gene>
<reference evidence="4" key="1">
    <citation type="submission" date="2017-09" db="EMBL/GenBank/DDBJ databases">
        <authorList>
            <person name="Varghese N."/>
            <person name="Submissions S."/>
        </authorList>
    </citation>
    <scope>NUCLEOTIDE SEQUENCE [LARGE SCALE GENOMIC DNA]</scope>
    <source>
        <strain evidence="4">DSM 29961</strain>
    </source>
</reference>
<dbReference type="RefSeq" id="WP_097130485.1">
    <property type="nucleotide sequence ID" value="NZ_OCNH01000006.1"/>
</dbReference>
<accession>A0A286GQ31</accession>
<evidence type="ECO:0000256" key="2">
    <source>
        <dbReference type="SAM" id="SignalP"/>
    </source>
</evidence>
<dbReference type="Proteomes" id="UP000219452">
    <property type="component" value="Unassembled WGS sequence"/>
</dbReference>
<feature type="compositionally biased region" description="Polar residues" evidence="1">
    <location>
        <begin position="29"/>
        <end position="56"/>
    </location>
</feature>
<feature type="compositionally biased region" description="Low complexity" evidence="1">
    <location>
        <begin position="103"/>
        <end position="125"/>
    </location>
</feature>
<evidence type="ECO:0000313" key="4">
    <source>
        <dbReference type="Proteomes" id="UP000219452"/>
    </source>
</evidence>
<name>A0A286GQ31_9BACT</name>
<organism evidence="3 4">
    <name type="scientific">Spirosoma fluviale</name>
    <dbReference type="NCBI Taxonomy" id="1597977"/>
    <lineage>
        <taxon>Bacteria</taxon>
        <taxon>Pseudomonadati</taxon>
        <taxon>Bacteroidota</taxon>
        <taxon>Cytophagia</taxon>
        <taxon>Cytophagales</taxon>
        <taxon>Cytophagaceae</taxon>
        <taxon>Spirosoma</taxon>
    </lineage>
</organism>
<feature type="region of interest" description="Disordered" evidence="1">
    <location>
        <begin position="24"/>
        <end position="125"/>
    </location>
</feature>
<feature type="chain" id="PRO_5012063745" evidence="2">
    <location>
        <begin position="24"/>
        <end position="125"/>
    </location>
</feature>
<feature type="signal peptide" evidence="2">
    <location>
        <begin position="1"/>
        <end position="23"/>
    </location>
</feature>
<dbReference type="EMBL" id="OCNH01000006">
    <property type="protein sequence ID" value="SOD97084.1"/>
    <property type="molecule type" value="Genomic_DNA"/>
</dbReference>
<dbReference type="OrthoDB" id="9838486at2"/>
<sequence>MKTIIITLAMTLLIGVATVNAQAAGGKYSGNSSNAGRQGNSSQNNARKANTSQTMGNGVPYNKDAEQKRAIASGSTSTTGGPTVNRGQSASASAPATAKRNNSSGTKTGTKSGGTPPKGSGSSNQ</sequence>
<evidence type="ECO:0000313" key="3">
    <source>
        <dbReference type="EMBL" id="SOD97084.1"/>
    </source>
</evidence>
<evidence type="ECO:0000256" key="1">
    <source>
        <dbReference type="SAM" id="MobiDB-lite"/>
    </source>
</evidence>